<dbReference type="Gene3D" id="3.40.525.10">
    <property type="entry name" value="CRAL-TRIO lipid binding domain"/>
    <property type="match status" value="1"/>
</dbReference>
<dbReference type="SMART" id="SM00516">
    <property type="entry name" value="SEC14"/>
    <property type="match status" value="1"/>
</dbReference>
<reference evidence="2" key="1">
    <citation type="submission" date="2021-01" db="UniProtKB">
        <authorList>
            <consortium name="EnsemblMetazoa"/>
        </authorList>
    </citation>
    <scope>IDENTIFICATION</scope>
</reference>
<evidence type="ECO:0000313" key="3">
    <source>
        <dbReference type="Proteomes" id="UP000594260"/>
    </source>
</evidence>
<protein>
    <recommendedName>
        <fullName evidence="1">CRAL-TRIO domain-containing protein</fullName>
    </recommendedName>
</protein>
<proteinExistence type="predicted"/>
<name>A0A7M7JLI9_VARDE</name>
<dbReference type="InterPro" id="IPR001251">
    <property type="entry name" value="CRAL-TRIO_dom"/>
</dbReference>
<dbReference type="AlphaFoldDB" id="A0A7M7JLI9"/>
<dbReference type="GO" id="GO:1902936">
    <property type="term" value="F:phosphatidylinositol bisphosphate binding"/>
    <property type="evidence" value="ECO:0007669"/>
    <property type="project" value="TreeGrafter"/>
</dbReference>
<accession>A0A7M7JLI9</accession>
<dbReference type="GO" id="GO:0016020">
    <property type="term" value="C:membrane"/>
    <property type="evidence" value="ECO:0007669"/>
    <property type="project" value="TreeGrafter"/>
</dbReference>
<dbReference type="Proteomes" id="UP000594260">
    <property type="component" value="Unplaced"/>
</dbReference>
<feature type="domain" description="CRAL-TRIO" evidence="1">
    <location>
        <begin position="21"/>
        <end position="173"/>
    </location>
</feature>
<dbReference type="RefSeq" id="XP_022654024.1">
    <property type="nucleotide sequence ID" value="XM_022798289.1"/>
</dbReference>
<dbReference type="SUPFAM" id="SSF52087">
    <property type="entry name" value="CRAL/TRIO domain"/>
    <property type="match status" value="1"/>
</dbReference>
<dbReference type="PRINTS" id="PR00180">
    <property type="entry name" value="CRETINALDHBP"/>
</dbReference>
<dbReference type="EnsemblMetazoa" id="XM_022798289">
    <property type="protein sequence ID" value="XP_022654024"/>
    <property type="gene ID" value="LOC111247410"/>
</dbReference>
<dbReference type="PANTHER" id="PTHR10174">
    <property type="entry name" value="ALPHA-TOCOPHEROL TRANSFER PROTEIN-RELATED"/>
    <property type="match status" value="1"/>
</dbReference>
<dbReference type="PANTHER" id="PTHR10174:SF130">
    <property type="entry name" value="ALPHA-TOCOPHEROL TRANSFER PROTEIN-LIKE"/>
    <property type="match status" value="1"/>
</dbReference>
<dbReference type="Gene3D" id="1.20.5.1200">
    <property type="entry name" value="Alpha-tocopherol transfer"/>
    <property type="match status" value="1"/>
</dbReference>
<dbReference type="GeneID" id="111247410"/>
<keyword evidence="3" id="KW-1185">Reference proteome</keyword>
<evidence type="ECO:0000313" key="2">
    <source>
        <dbReference type="EnsemblMetazoa" id="XP_022654024"/>
    </source>
</evidence>
<dbReference type="CDD" id="cd00170">
    <property type="entry name" value="SEC14"/>
    <property type="match status" value="1"/>
</dbReference>
<organism evidence="2 3">
    <name type="scientific">Varroa destructor</name>
    <name type="common">Honeybee mite</name>
    <dbReference type="NCBI Taxonomy" id="109461"/>
    <lineage>
        <taxon>Eukaryota</taxon>
        <taxon>Metazoa</taxon>
        <taxon>Ecdysozoa</taxon>
        <taxon>Arthropoda</taxon>
        <taxon>Chelicerata</taxon>
        <taxon>Arachnida</taxon>
        <taxon>Acari</taxon>
        <taxon>Parasitiformes</taxon>
        <taxon>Mesostigmata</taxon>
        <taxon>Gamasina</taxon>
        <taxon>Dermanyssoidea</taxon>
        <taxon>Varroidae</taxon>
        <taxon>Varroa</taxon>
    </lineage>
</organism>
<sequence length="201" mass="23409">MKGHATLPLLFPVTQQRGLCHGRRHAHRDPKKVFIARVGHWNADSGFTLKDTYVPDIFLLEQALDDDESQVRGLVAIVDMAGFSFWHMRQLSFSHIKVLVHTVQDAFPARFKAIHVVNQPGLYDYIYACIRPFLKPKIMKRIHLHGSDMTSLHEHIDPEILPEEYGGQAGPFNNDWICQQLYQRDEEFRKYSHYGFPRNEK</sequence>
<dbReference type="PROSITE" id="PS50191">
    <property type="entry name" value="CRAL_TRIO"/>
    <property type="match status" value="1"/>
</dbReference>
<dbReference type="InterPro" id="IPR036865">
    <property type="entry name" value="CRAL-TRIO_dom_sf"/>
</dbReference>
<dbReference type="Pfam" id="PF00650">
    <property type="entry name" value="CRAL_TRIO"/>
    <property type="match status" value="1"/>
</dbReference>
<evidence type="ECO:0000259" key="1">
    <source>
        <dbReference type="PROSITE" id="PS50191"/>
    </source>
</evidence>